<feature type="signal peptide" evidence="7">
    <location>
        <begin position="1"/>
        <end position="32"/>
    </location>
</feature>
<dbReference type="SUPFAM" id="SSF49899">
    <property type="entry name" value="Concanavalin A-like lectins/glucanases"/>
    <property type="match status" value="1"/>
</dbReference>
<dbReference type="GO" id="GO:0006508">
    <property type="term" value="P:proteolysis"/>
    <property type="evidence" value="ECO:0007669"/>
    <property type="project" value="UniProtKB-KW"/>
</dbReference>
<evidence type="ECO:0000256" key="6">
    <source>
        <dbReference type="PROSITE-ProRule" id="PRU01240"/>
    </source>
</evidence>
<dbReference type="PRINTS" id="PR00723">
    <property type="entry name" value="SUBTILISIN"/>
</dbReference>
<evidence type="ECO:0000259" key="9">
    <source>
        <dbReference type="Pfam" id="PF05922"/>
    </source>
</evidence>
<dbReference type="GO" id="GO:0004252">
    <property type="term" value="F:serine-type endopeptidase activity"/>
    <property type="evidence" value="ECO:0007669"/>
    <property type="project" value="UniProtKB-UniRule"/>
</dbReference>
<dbReference type="InterPro" id="IPR033857">
    <property type="entry name" value="Bacillopeptidase_F"/>
</dbReference>
<evidence type="ECO:0000313" key="11">
    <source>
        <dbReference type="Proteomes" id="UP000321555"/>
    </source>
</evidence>
<dbReference type="SUPFAM" id="SSF52743">
    <property type="entry name" value="Subtilisin-like"/>
    <property type="match status" value="1"/>
</dbReference>
<keyword evidence="7" id="KW-0732">Signal</keyword>
<evidence type="ECO:0000313" key="10">
    <source>
        <dbReference type="EMBL" id="QED48345.1"/>
    </source>
</evidence>
<dbReference type="InterPro" id="IPR008969">
    <property type="entry name" value="CarboxyPept-like_regulatory"/>
</dbReference>
<dbReference type="PANTHER" id="PTHR43806">
    <property type="entry name" value="PEPTIDASE S8"/>
    <property type="match status" value="1"/>
</dbReference>
<dbReference type="Pfam" id="PF20773">
    <property type="entry name" value="InhA-like_MAM"/>
    <property type="match status" value="1"/>
</dbReference>
<name>A0A5B8Z5H2_CYTDA</name>
<keyword evidence="4 6" id="KW-0720">Serine protease</keyword>
<keyword evidence="3 6" id="KW-0378">Hydrolase</keyword>
<dbReference type="Proteomes" id="UP000321555">
    <property type="component" value="Chromosome"/>
</dbReference>
<dbReference type="CDD" id="cd07481">
    <property type="entry name" value="Peptidases_S8_BacillopeptidaseF-like"/>
    <property type="match status" value="1"/>
</dbReference>
<dbReference type="STRING" id="1742359.GCA_001439625_01969"/>
<dbReference type="FunFam" id="3.40.50.200:FF:000043">
    <property type="entry name" value="Peptidase S8"/>
    <property type="match status" value="1"/>
</dbReference>
<keyword evidence="11" id="KW-1185">Reference proteome</keyword>
<evidence type="ECO:0000259" key="8">
    <source>
        <dbReference type="Pfam" id="PF00082"/>
    </source>
</evidence>
<dbReference type="PANTHER" id="PTHR43806:SF67">
    <property type="entry name" value="EGF-LIKE DOMAIN-CONTAINING PROTEIN"/>
    <property type="match status" value="1"/>
</dbReference>
<evidence type="ECO:0000256" key="2">
    <source>
        <dbReference type="ARBA" id="ARBA00022670"/>
    </source>
</evidence>
<proteinExistence type="inferred from homology"/>
<organism evidence="10 11">
    <name type="scientific">Cytobacillus dafuensis</name>
    <name type="common">Bacillus dafuensis</name>
    <dbReference type="NCBI Taxonomy" id="1742359"/>
    <lineage>
        <taxon>Bacteria</taxon>
        <taxon>Bacillati</taxon>
        <taxon>Bacillota</taxon>
        <taxon>Bacilli</taxon>
        <taxon>Bacillales</taxon>
        <taxon>Bacillaceae</taxon>
        <taxon>Cytobacillus</taxon>
    </lineage>
</organism>
<dbReference type="NCBIfam" id="NF038128">
    <property type="entry name" value="choice_anch_J"/>
    <property type="match status" value="1"/>
</dbReference>
<gene>
    <name evidence="10" type="ORF">FSZ17_14470</name>
</gene>
<evidence type="ECO:0000256" key="3">
    <source>
        <dbReference type="ARBA" id="ARBA00022801"/>
    </source>
</evidence>
<reference evidence="11" key="1">
    <citation type="submission" date="2019-08" db="EMBL/GenBank/DDBJ databases">
        <authorList>
            <person name="Zheng X."/>
        </authorList>
    </citation>
    <scope>NUCLEOTIDE SEQUENCE [LARGE SCALE GENOMIC DNA]</scope>
    <source>
        <strain evidence="11">FJAT-25496</strain>
    </source>
</reference>
<evidence type="ECO:0000256" key="1">
    <source>
        <dbReference type="ARBA" id="ARBA00011073"/>
    </source>
</evidence>
<evidence type="ECO:0000256" key="5">
    <source>
        <dbReference type="PIRSR" id="PIRSR615500-1"/>
    </source>
</evidence>
<keyword evidence="2 6" id="KW-0645">Protease</keyword>
<dbReference type="OrthoDB" id="9798386at2"/>
<dbReference type="InterPro" id="IPR013320">
    <property type="entry name" value="ConA-like_dom_sf"/>
</dbReference>
<protein>
    <submittedName>
        <fullName evidence="10">S8 family serine peptidase</fullName>
    </submittedName>
</protein>
<dbReference type="Pfam" id="PF00082">
    <property type="entry name" value="Peptidase_S8"/>
    <property type="match status" value="1"/>
</dbReference>
<feature type="domain" description="Inhibitor I9" evidence="9">
    <location>
        <begin position="114"/>
        <end position="181"/>
    </location>
</feature>
<dbReference type="Gene3D" id="2.60.120.200">
    <property type="match status" value="1"/>
</dbReference>
<dbReference type="InterPro" id="IPR015500">
    <property type="entry name" value="Peptidase_S8_subtilisin-rel"/>
</dbReference>
<sequence length="1437" mass="155011">MIKRNKQGHVTFSFILCALLLISTFSPNFAFAEPNSKESISLQESSDGESKNVETKIAKKLNDQFNKNETVTFLLEFKDQVDTEQVAIETAKKAKAQKQTAAKTELMKRSAIVSTLRAKANETQYSVKTYLEQEKEKGNVKEFESFYIVNGMAVTGTKQVMEKLATFPEVEEILPNEKVQLIPFESSNKSTQSIVNSLDSTEWNMAKIEAPPVWNMGIDGTGIVVASIDSGVQWNHPALKTKYRGYDPANPDQPDNTYNWFDAINGKAAPYDDHGHGTHTVGTMVGSEPNGTNQIGVAPGAKWIAVKAFTTAGATTDDLLAAGEWVLAPKDAQGNPHPEKAPDVVNNSWGSGPFIDDFYRQMVKNWRAAEIFPAFSAGNSGPADGTVGLPGNYPESFATGATDTNNQIAGFSSRGPSAYGVMKPDISAPGAGIRSSIPGSNYGLMSGTSMASPALAGVVALMKQANKSLSVDAIEQILIETAIPLTDSRYPTSPNNGYGHGLVNAYNAVSSILTGVGGVQGQVDHEGQDTENPTYEHTAPKETYTNMVLPLTVQAQDNVSVKSVELQYRASETADWQTVMATRTTGNYKGGTYQAVIPAEAVQNSTLTYRWSITDFGAHVVTSDNYNVPVKTGISTGYFQDFESTPNGWISYGTQNSWEWGVPTAGPLKAASGEKVYGTKLNGIVDFNANMNLMMPPIILPEGNSYLQFKDWYQLEDNGSKDFGNVFVSTDKQNWQQLSSFTGNSSTWTQHQIDLSAYAGKLIYITFNVTTDDKFMTTGWYIDDVALSNTALTTANIDLEDVQLENSEAIKPTEIQDVMAPTATVTVTPTADKPMSLPLGATVSVLESGRSVATNPADGSYVMSTHPAGEFTLRAESYGYSSSDQRVKIAPNGEAEANFTLKPLPQGTINGTITNKQTGQPIANATLSLIEDAIVQPVQTDENGRFSITTYEGDYTLHVSAPFYLNQDIRIIVPANGNIEQNVSLQPFVGYPSEIGYDDGTAEAHRTWDAVNSGYAVKMFLPEGKTSALVTAGLFRFQDSSTSGIKPGGTEFQVAIYDNSGPGVNGSPGKIVAGPFDATAVQNGEWTVVDLSDKGIVVKDRFYMVYIQKNVRPNTPALSSDTSTTPARHSWILYNGEFGPAPYENIMIRAQVKYEATAPVITTPKDAAITNQSTITVEGQASPATQVHLFNKGKEEATTTAREDGTFSVDVNLQNGENVLTATSSTDRGSTKPSDPVKITLDQEKPKLTNTKPADGFKTNQQAVTIEGKATDLHLSEVTINGQKATVTEDGSYSLDVLLNNGENKFTVAAKDRAGNETSKEVTVYAKFNPPAIENLKPSQNVVIKTGGKLTVELDSEPGMSGFFSFSVPSANGTEKIAATSFEIPLKEQGKGHYVGTWTAPKDKINGAVIEVVMRDDYGNESRKTAAGKLYVNVKPR</sequence>
<dbReference type="Pfam" id="PF05922">
    <property type="entry name" value="Inhibitor_I9"/>
    <property type="match status" value="1"/>
</dbReference>
<dbReference type="Pfam" id="PF09136">
    <property type="entry name" value="Glucodextran_B"/>
    <property type="match status" value="2"/>
</dbReference>
<feature type="active site" description="Charge relay system" evidence="5 6">
    <location>
        <position position="276"/>
    </location>
</feature>
<dbReference type="InterPro" id="IPR000209">
    <property type="entry name" value="Peptidase_S8/S53_dom"/>
</dbReference>
<dbReference type="InterPro" id="IPR050131">
    <property type="entry name" value="Peptidase_S8_subtilisin-like"/>
</dbReference>
<dbReference type="Pfam" id="PF13620">
    <property type="entry name" value="CarboxypepD_reg"/>
    <property type="match status" value="1"/>
</dbReference>
<dbReference type="InterPro" id="IPR036852">
    <property type="entry name" value="Peptidase_S8/S53_dom_sf"/>
</dbReference>
<feature type="active site" description="Charge relay system" evidence="5 6">
    <location>
        <position position="449"/>
    </location>
</feature>
<accession>A0A5B8Z5H2</accession>
<feature type="domain" description="Peptidase S8/S53" evidence="8">
    <location>
        <begin position="220"/>
        <end position="501"/>
    </location>
</feature>
<feature type="active site" description="Charge relay system" evidence="5 6">
    <location>
        <position position="229"/>
    </location>
</feature>
<dbReference type="SUPFAM" id="SSF49464">
    <property type="entry name" value="Carboxypeptidase regulatory domain-like"/>
    <property type="match status" value="2"/>
</dbReference>
<dbReference type="EMBL" id="CP042593">
    <property type="protein sequence ID" value="QED48345.1"/>
    <property type="molecule type" value="Genomic_DNA"/>
</dbReference>
<evidence type="ECO:0000256" key="7">
    <source>
        <dbReference type="SAM" id="SignalP"/>
    </source>
</evidence>
<dbReference type="Gene3D" id="2.60.40.10">
    <property type="entry name" value="Immunoglobulins"/>
    <property type="match status" value="2"/>
</dbReference>
<dbReference type="InterPro" id="IPR010259">
    <property type="entry name" value="S8pro/Inhibitor_I9"/>
</dbReference>
<feature type="chain" id="PRO_5023064331" evidence="7">
    <location>
        <begin position="33"/>
        <end position="1437"/>
    </location>
</feature>
<comment type="similarity">
    <text evidence="1 6">Belongs to the peptidase S8 family.</text>
</comment>
<dbReference type="InterPro" id="IPR013783">
    <property type="entry name" value="Ig-like_fold"/>
</dbReference>
<dbReference type="PROSITE" id="PS51892">
    <property type="entry name" value="SUBTILASE"/>
    <property type="match status" value="1"/>
</dbReference>
<dbReference type="Gene3D" id="3.40.50.200">
    <property type="entry name" value="Peptidase S8/S53 domain"/>
    <property type="match status" value="1"/>
</dbReference>
<dbReference type="Gene3D" id="2.60.40.1120">
    <property type="entry name" value="Carboxypeptidase-like, regulatory domain"/>
    <property type="match status" value="2"/>
</dbReference>
<evidence type="ECO:0000256" key="4">
    <source>
        <dbReference type="ARBA" id="ARBA00022825"/>
    </source>
</evidence>
<dbReference type="KEGG" id="bda:FSZ17_14470"/>